<evidence type="ECO:0000313" key="7">
    <source>
        <dbReference type="Proteomes" id="UP000000597"/>
    </source>
</evidence>
<dbReference type="GO" id="GO:0016020">
    <property type="term" value="C:membrane"/>
    <property type="evidence" value="ECO:0007669"/>
    <property type="project" value="UniProtKB-SubCell"/>
</dbReference>
<dbReference type="InterPro" id="IPR007156">
    <property type="entry name" value="MamQ_LemA"/>
</dbReference>
<protein>
    <submittedName>
        <fullName evidence="6">Cytoplasmic membrane protein</fullName>
    </submittedName>
</protein>
<evidence type="ECO:0000256" key="4">
    <source>
        <dbReference type="ARBA" id="ARBA00022989"/>
    </source>
</evidence>
<gene>
    <name evidence="6" type="primary">lemA</name>
    <name evidence="6" type="ordered locus">BQ06580</name>
</gene>
<evidence type="ECO:0000313" key="6">
    <source>
        <dbReference type="EMBL" id="CAF26148.1"/>
    </source>
</evidence>
<dbReference type="Proteomes" id="UP000000597">
    <property type="component" value="Chromosome"/>
</dbReference>
<dbReference type="PANTHER" id="PTHR34478">
    <property type="entry name" value="PROTEIN LEMA"/>
    <property type="match status" value="1"/>
</dbReference>
<accession>A0A0H3M2W2</accession>
<dbReference type="Gene3D" id="1.20.1440.20">
    <property type="entry name" value="LemA-like domain"/>
    <property type="match status" value="1"/>
</dbReference>
<dbReference type="RefSeq" id="WP_011179406.1">
    <property type="nucleotide sequence ID" value="NC_005955.1"/>
</dbReference>
<reference evidence="6 7" key="1">
    <citation type="journal article" date="2004" name="Proc. Natl. Acad. Sci. U.S.A.">
        <title>The louse-borne human pathogen Bartonella quintana is a genomic derivative of the zoonotic agent Bartonella henselae.</title>
        <authorList>
            <person name="Alsmark U.C.M."/>
            <person name="Frank A.C."/>
            <person name="Karlberg E.O."/>
            <person name="Legault B.-A."/>
            <person name="Ardell D.H."/>
            <person name="Canbaeck B."/>
            <person name="Eriksson A.-S."/>
            <person name="Naeslund A.K."/>
            <person name="Handley S.A."/>
            <person name="Huvet M."/>
            <person name="La Scola B."/>
            <person name="Holmberg M."/>
            <person name="Andersson S.G.E."/>
        </authorList>
    </citation>
    <scope>NUCLEOTIDE SEQUENCE [LARGE SCALE GENOMIC DNA]</scope>
    <source>
        <strain evidence="6 7">Toulouse</strain>
    </source>
</reference>
<dbReference type="eggNOG" id="COG1704">
    <property type="taxonomic scope" value="Bacteria"/>
</dbReference>
<dbReference type="Pfam" id="PF04011">
    <property type="entry name" value="LemA"/>
    <property type="match status" value="1"/>
</dbReference>
<keyword evidence="5" id="KW-0472">Membrane</keyword>
<organism evidence="6 7">
    <name type="scientific">Bartonella quintana (strain Toulouse)</name>
    <name type="common">Rochalimaea quintana</name>
    <dbReference type="NCBI Taxonomy" id="283165"/>
    <lineage>
        <taxon>Bacteria</taxon>
        <taxon>Pseudomonadati</taxon>
        <taxon>Pseudomonadota</taxon>
        <taxon>Alphaproteobacteria</taxon>
        <taxon>Hyphomicrobiales</taxon>
        <taxon>Bartonellaceae</taxon>
        <taxon>Bartonella</taxon>
    </lineage>
</organism>
<dbReference type="KEGG" id="bqu:BQ06580"/>
<keyword evidence="3" id="KW-0812">Transmembrane</keyword>
<dbReference type="EMBL" id="BX897700">
    <property type="protein sequence ID" value="CAF26148.1"/>
    <property type="molecule type" value="Genomic_DNA"/>
</dbReference>
<name>A0A0H3M2W2_BARQU</name>
<evidence type="ECO:0000256" key="3">
    <source>
        <dbReference type="ARBA" id="ARBA00022692"/>
    </source>
</evidence>
<dbReference type="AlphaFoldDB" id="A0A0H3M2W2"/>
<dbReference type="InterPro" id="IPR023353">
    <property type="entry name" value="LemA-like_dom_sf"/>
</dbReference>
<dbReference type="OrthoDB" id="9804152at2"/>
<comment type="similarity">
    <text evidence="2">Belongs to the LemA family.</text>
</comment>
<proteinExistence type="inferred from homology"/>
<comment type="subcellular location">
    <subcellularLocation>
        <location evidence="1">Membrane</location>
        <topology evidence="1">Single-pass membrane protein</topology>
    </subcellularLocation>
</comment>
<keyword evidence="4" id="KW-1133">Transmembrane helix</keyword>
<evidence type="ECO:0000256" key="1">
    <source>
        <dbReference type="ARBA" id="ARBA00004167"/>
    </source>
</evidence>
<evidence type="ECO:0000256" key="2">
    <source>
        <dbReference type="ARBA" id="ARBA00008854"/>
    </source>
</evidence>
<evidence type="ECO:0000256" key="5">
    <source>
        <dbReference type="ARBA" id="ARBA00023136"/>
    </source>
</evidence>
<dbReference type="HOGENOM" id="CLU_056714_0_0_5"/>
<sequence length="214" mass="24555">MLNVRTASISLSYPVIKMLRRFLIAIFLAFLISSLSGCEFNTIPTNEEKVRATWSEVLNQYQRRADLIPNLVEIVKAYTSHEQAVFTNIVEARAKVAQVNINADMLTEPQIMQQYLKNQANLSSALSRLMAVVENYPDLKANQNFLALQSQLEGTENRISLARRDYIESVRIYNTSLKTMPTMLWAKLWFRDAKPMPTFTIDTNSQQTPKINFN</sequence>
<dbReference type="PANTHER" id="PTHR34478:SF2">
    <property type="entry name" value="MEMBRANE PROTEIN"/>
    <property type="match status" value="1"/>
</dbReference>
<dbReference type="SUPFAM" id="SSF140478">
    <property type="entry name" value="LemA-like"/>
    <property type="match status" value="1"/>
</dbReference>